<organism evidence="2 3">
    <name type="scientific">Chitinophaga pinensis</name>
    <dbReference type="NCBI Taxonomy" id="79329"/>
    <lineage>
        <taxon>Bacteria</taxon>
        <taxon>Pseudomonadati</taxon>
        <taxon>Bacteroidota</taxon>
        <taxon>Chitinophagia</taxon>
        <taxon>Chitinophagales</taxon>
        <taxon>Chitinophagaceae</taxon>
        <taxon>Chitinophaga</taxon>
    </lineage>
</organism>
<evidence type="ECO:0000313" key="2">
    <source>
        <dbReference type="EMBL" id="TWW01128.1"/>
    </source>
</evidence>
<dbReference type="Pfam" id="PF16400">
    <property type="entry name" value="DUF5008"/>
    <property type="match status" value="1"/>
</dbReference>
<proteinExistence type="predicted"/>
<dbReference type="EMBL" id="VOHS01000005">
    <property type="protein sequence ID" value="TWW01128.1"/>
    <property type="molecule type" value="Genomic_DNA"/>
</dbReference>
<dbReference type="Gene3D" id="2.60.40.10">
    <property type="entry name" value="Immunoglobulins"/>
    <property type="match status" value="1"/>
</dbReference>
<name>A0A5C6LWZ2_9BACT</name>
<dbReference type="InterPro" id="IPR032175">
    <property type="entry name" value="DUF5008"/>
</dbReference>
<dbReference type="InterPro" id="IPR013783">
    <property type="entry name" value="Ig-like_fold"/>
</dbReference>
<gene>
    <name evidence="2" type="ORF">FEF09_06575</name>
</gene>
<reference evidence="2 3" key="1">
    <citation type="submission" date="2019-08" db="EMBL/GenBank/DDBJ databases">
        <title>Whole genome sequencing of chitin degrading bacteria Chitinophaga pinensis YS16.</title>
        <authorList>
            <person name="Singh R.P."/>
            <person name="Manchanda G."/>
            <person name="Maurya I.K."/>
            <person name="Joshi N.K."/>
            <person name="Srivastava A.K."/>
        </authorList>
    </citation>
    <scope>NUCLEOTIDE SEQUENCE [LARGE SCALE GENOMIC DNA]</scope>
    <source>
        <strain evidence="2 3">YS-16</strain>
    </source>
</reference>
<evidence type="ECO:0000313" key="3">
    <source>
        <dbReference type="Proteomes" id="UP000318815"/>
    </source>
</evidence>
<protein>
    <submittedName>
        <fullName evidence="2">DUF5008 domain-containing protein</fullName>
    </submittedName>
</protein>
<sequence>MRRITTAVLLMLAIGACKKDEKYEDPYAGGKEPLGVQLSTEIPAPSEAAPGTVITFKGKGLVKHKDALLFNFNGEPGEIVKVDSAGIQVKVPVAASTGVTSATIGDQIFWSALQSKR</sequence>
<keyword evidence="3" id="KW-1185">Reference proteome</keyword>
<dbReference type="AlphaFoldDB" id="A0A5C6LWZ2"/>
<feature type="domain" description="DUF5008" evidence="1">
    <location>
        <begin position="23"/>
        <end position="110"/>
    </location>
</feature>
<accession>A0A5C6LWZ2</accession>
<dbReference type="Proteomes" id="UP000318815">
    <property type="component" value="Unassembled WGS sequence"/>
</dbReference>
<dbReference type="RefSeq" id="WP_146304386.1">
    <property type="nucleotide sequence ID" value="NZ_VOHS01000005.1"/>
</dbReference>
<dbReference type="OrthoDB" id="9805017at2"/>
<dbReference type="PROSITE" id="PS51257">
    <property type="entry name" value="PROKAR_LIPOPROTEIN"/>
    <property type="match status" value="1"/>
</dbReference>
<evidence type="ECO:0000259" key="1">
    <source>
        <dbReference type="Pfam" id="PF16400"/>
    </source>
</evidence>
<comment type="caution">
    <text evidence="2">The sequence shown here is derived from an EMBL/GenBank/DDBJ whole genome shotgun (WGS) entry which is preliminary data.</text>
</comment>